<sequence>MFTFAPLSHNLLLRKSSVLEQGPHGGLYHAALINAVIMSTSTSPAKYATKELKEKEVVEENELDHHAERQSSPLREEVRFDVNLSRWRDERSCFARAPEPEFFTASTPLHRYSGGYSSGARFTGDCIGYVQDHGGLYHASEGRF</sequence>
<evidence type="ECO:0000313" key="2">
    <source>
        <dbReference type="WBParaSite" id="L893_g8315.t1"/>
    </source>
</evidence>
<dbReference type="Proteomes" id="UP000095287">
    <property type="component" value="Unplaced"/>
</dbReference>
<evidence type="ECO:0000313" key="1">
    <source>
        <dbReference type="Proteomes" id="UP000095287"/>
    </source>
</evidence>
<proteinExistence type="predicted"/>
<reference evidence="2" key="1">
    <citation type="submission" date="2016-11" db="UniProtKB">
        <authorList>
            <consortium name="WormBaseParasite"/>
        </authorList>
    </citation>
    <scope>IDENTIFICATION</scope>
</reference>
<dbReference type="AlphaFoldDB" id="A0A1I8AS46"/>
<organism evidence="1 2">
    <name type="scientific">Steinernema glaseri</name>
    <dbReference type="NCBI Taxonomy" id="37863"/>
    <lineage>
        <taxon>Eukaryota</taxon>
        <taxon>Metazoa</taxon>
        <taxon>Ecdysozoa</taxon>
        <taxon>Nematoda</taxon>
        <taxon>Chromadorea</taxon>
        <taxon>Rhabditida</taxon>
        <taxon>Tylenchina</taxon>
        <taxon>Panagrolaimomorpha</taxon>
        <taxon>Strongyloidoidea</taxon>
        <taxon>Steinernematidae</taxon>
        <taxon>Steinernema</taxon>
    </lineage>
</organism>
<protein>
    <submittedName>
        <fullName evidence="2">Guanyl-specific ribonuclease F1</fullName>
    </submittedName>
</protein>
<keyword evidence="1" id="KW-1185">Reference proteome</keyword>
<dbReference type="WBParaSite" id="L893_g8315.t1">
    <property type="protein sequence ID" value="L893_g8315.t1"/>
    <property type="gene ID" value="L893_g8315"/>
</dbReference>
<name>A0A1I8AS46_9BILA</name>
<accession>A0A1I8AS46</accession>